<dbReference type="OrthoDB" id="5577072at2759"/>
<feature type="region of interest" description="Disordered" evidence="3">
    <location>
        <begin position="351"/>
        <end position="381"/>
    </location>
</feature>
<evidence type="ECO:0000313" key="6">
    <source>
        <dbReference type="Proteomes" id="UP000316726"/>
    </source>
</evidence>
<accession>A0A5B8MPF0</accession>
<dbReference type="GO" id="GO:0000398">
    <property type="term" value="P:mRNA splicing, via spliceosome"/>
    <property type="evidence" value="ECO:0007669"/>
    <property type="project" value="InterPro"/>
</dbReference>
<dbReference type="GO" id="GO:0005681">
    <property type="term" value="C:spliceosomal complex"/>
    <property type="evidence" value="ECO:0007669"/>
    <property type="project" value="TreeGrafter"/>
</dbReference>
<dbReference type="InterPro" id="IPR026822">
    <property type="entry name" value="Spp2/MOS2_G-patch"/>
</dbReference>
<comment type="subcellular location">
    <subcellularLocation>
        <location evidence="1">Nucleus</location>
    </subcellularLocation>
</comment>
<feature type="region of interest" description="Disordered" evidence="3">
    <location>
        <begin position="241"/>
        <end position="263"/>
    </location>
</feature>
<feature type="compositionally biased region" description="Basic and acidic residues" evidence="3">
    <location>
        <begin position="99"/>
        <end position="111"/>
    </location>
</feature>
<organism evidence="5 6">
    <name type="scientific">Chloropicon primus</name>
    <dbReference type="NCBI Taxonomy" id="1764295"/>
    <lineage>
        <taxon>Eukaryota</taxon>
        <taxon>Viridiplantae</taxon>
        <taxon>Chlorophyta</taxon>
        <taxon>Chloropicophyceae</taxon>
        <taxon>Chloropicales</taxon>
        <taxon>Chloropicaceae</taxon>
        <taxon>Chloropicon</taxon>
    </lineage>
</organism>
<dbReference type="PANTHER" id="PTHR15818:SF2">
    <property type="entry name" value="G-PATCH DOMAIN AND KOW MOTIFS-CONTAINING PROTEIN"/>
    <property type="match status" value="1"/>
</dbReference>
<evidence type="ECO:0000313" key="5">
    <source>
        <dbReference type="EMBL" id="QDZ22201.1"/>
    </source>
</evidence>
<dbReference type="Pfam" id="PF12656">
    <property type="entry name" value="G-patch_2"/>
    <property type="match status" value="1"/>
</dbReference>
<dbReference type="Gene3D" id="2.30.30.140">
    <property type="match status" value="1"/>
</dbReference>
<evidence type="ECO:0000256" key="1">
    <source>
        <dbReference type="ARBA" id="ARBA00004123"/>
    </source>
</evidence>
<dbReference type="GO" id="GO:0003676">
    <property type="term" value="F:nucleic acid binding"/>
    <property type="evidence" value="ECO:0007669"/>
    <property type="project" value="InterPro"/>
</dbReference>
<feature type="compositionally biased region" description="Basic and acidic residues" evidence="3">
    <location>
        <begin position="23"/>
        <end position="32"/>
    </location>
</feature>
<feature type="compositionally biased region" description="Basic and acidic residues" evidence="3">
    <location>
        <begin position="171"/>
        <end position="186"/>
    </location>
</feature>
<dbReference type="SMART" id="SM00443">
    <property type="entry name" value="G_patch"/>
    <property type="match status" value="1"/>
</dbReference>
<dbReference type="AlphaFoldDB" id="A0A5B8MPF0"/>
<protein>
    <recommendedName>
        <fullName evidence="4">G-patch domain-containing protein</fullName>
    </recommendedName>
</protein>
<reference evidence="5 6" key="1">
    <citation type="submission" date="2018-07" db="EMBL/GenBank/DDBJ databases">
        <title>The complete nuclear genome of the prasinophyte Chloropicon primus (CCMP1205).</title>
        <authorList>
            <person name="Pombert J.-F."/>
            <person name="Otis C."/>
            <person name="Turmel M."/>
            <person name="Lemieux C."/>
        </authorList>
    </citation>
    <scope>NUCLEOTIDE SEQUENCE [LARGE SCALE GENOMIC DNA]</scope>
    <source>
        <strain evidence="5 6">CCMP1205</strain>
    </source>
</reference>
<evidence type="ECO:0000256" key="2">
    <source>
        <dbReference type="ARBA" id="ARBA00023242"/>
    </source>
</evidence>
<dbReference type="PANTHER" id="PTHR15818">
    <property type="entry name" value="G PATCH AND KOW-CONTAINING"/>
    <property type="match status" value="1"/>
</dbReference>
<keyword evidence="6" id="KW-1185">Reference proteome</keyword>
<dbReference type="STRING" id="1764295.A0A5B8MPF0"/>
<feature type="region of interest" description="Disordered" evidence="3">
    <location>
        <begin position="1"/>
        <end position="193"/>
    </location>
</feature>
<evidence type="ECO:0000256" key="3">
    <source>
        <dbReference type="SAM" id="MobiDB-lite"/>
    </source>
</evidence>
<evidence type="ECO:0000259" key="4">
    <source>
        <dbReference type="PROSITE" id="PS50174"/>
    </source>
</evidence>
<dbReference type="InterPro" id="IPR045166">
    <property type="entry name" value="Spp2-like"/>
</dbReference>
<dbReference type="Proteomes" id="UP000316726">
    <property type="component" value="Chromosome 7"/>
</dbReference>
<gene>
    <name evidence="5" type="ORF">A3770_07p47190</name>
</gene>
<feature type="compositionally biased region" description="Basic and acidic residues" evidence="3">
    <location>
        <begin position="351"/>
        <end position="366"/>
    </location>
</feature>
<feature type="compositionally biased region" description="Basic and acidic residues" evidence="3">
    <location>
        <begin position="79"/>
        <end position="89"/>
    </location>
</feature>
<feature type="compositionally biased region" description="Basic and acidic residues" evidence="3">
    <location>
        <begin position="143"/>
        <end position="153"/>
    </location>
</feature>
<proteinExistence type="predicted"/>
<dbReference type="InterPro" id="IPR000467">
    <property type="entry name" value="G_patch_dom"/>
</dbReference>
<sequence length="506" mass="54756">MATSSFNSFALKGRGKKRGSSGGDHDQGEAKRKATNLLGFDNGGDDGDDAHPSTSKRPAGKAKVFVIPKQEDTFVPGQGDRRFNAERYLPESAADEVDDLVRRGATGEEGKASMANKFCKEEEAGAGGEEGEEGGSGKVYGLEVRRRREDSGGERPASSQVARSRGGRASHLSEEQAFRNDVRDLPEELGADSERYVAMPVEEFGKAMMRGMGWREGKGVGRNAKEDVKVVEFLSRPDRLGLGARPKEPTSKPNWINKPGEDKSKRSKVLLAAAGDAGRVRHTRHLDEKMVEYKGPGVQEGKRMAVVGGKHEGLQCVVLRLLPRERGRSAYASVRLVASEEVVEVRCKELAEPGRSPSKGDKDKKGKPPRRSGGRSPPWLHSGLRVRVVDKHLGTGKAYLKKAVVVDVVEPHRCDVVLDEDGKRMNGVSQSCLETVVPKAKGTKLLVVKGGSRGRVCTLVKRMTSRGKATVHFLQDLSIAELSLDDVCEYTGQEEEDLVPAAGAGA</sequence>
<feature type="domain" description="G-patch" evidence="4">
    <location>
        <begin position="201"/>
        <end position="247"/>
    </location>
</feature>
<dbReference type="EMBL" id="CP031040">
    <property type="protein sequence ID" value="QDZ22201.1"/>
    <property type="molecule type" value="Genomic_DNA"/>
</dbReference>
<keyword evidence="2" id="KW-0539">Nucleus</keyword>
<name>A0A5B8MPF0_9CHLO</name>
<dbReference type="Pfam" id="PF25088">
    <property type="entry name" value="GPKOW_C"/>
    <property type="match status" value="1"/>
</dbReference>
<feature type="compositionally biased region" description="Basic and acidic residues" evidence="3">
    <location>
        <begin position="241"/>
        <end position="250"/>
    </location>
</feature>
<dbReference type="PROSITE" id="PS50174">
    <property type="entry name" value="G_PATCH"/>
    <property type="match status" value="1"/>
</dbReference>